<dbReference type="GO" id="GO:0005737">
    <property type="term" value="C:cytoplasm"/>
    <property type="evidence" value="ECO:0007669"/>
    <property type="project" value="UniProtKB-UniRule"/>
</dbReference>
<dbReference type="STRING" id="1144750.SAMN05443431_10329"/>
<dbReference type="GO" id="GO:0003677">
    <property type="term" value="F:DNA binding"/>
    <property type="evidence" value="ECO:0007669"/>
    <property type="project" value="UniProtKB-UniRule"/>
</dbReference>
<keyword evidence="1" id="KW-0963">Cytoplasm</keyword>
<evidence type="ECO:0000313" key="4">
    <source>
        <dbReference type="Proteomes" id="UP000199559"/>
    </source>
</evidence>
<dbReference type="EMBL" id="FORM01000003">
    <property type="protein sequence ID" value="SFI92655.1"/>
    <property type="molecule type" value="Genomic_DNA"/>
</dbReference>
<evidence type="ECO:0000313" key="3">
    <source>
        <dbReference type="EMBL" id="SFI92655.1"/>
    </source>
</evidence>
<reference evidence="4" key="1">
    <citation type="submission" date="2016-10" db="EMBL/GenBank/DDBJ databases">
        <authorList>
            <person name="Varghese N."/>
            <person name="Submissions S."/>
        </authorList>
    </citation>
    <scope>NUCLEOTIDE SEQUENCE [LARGE SCALE GENOMIC DNA]</scope>
    <source>
        <strain evidence="4">DSM 28881</strain>
    </source>
</reference>
<dbReference type="GO" id="GO:0043590">
    <property type="term" value="C:bacterial nucleoid"/>
    <property type="evidence" value="ECO:0007669"/>
    <property type="project" value="UniProtKB-UniRule"/>
</dbReference>
<comment type="function">
    <text evidence="1">Binds to DNA and alters its conformation. May be involved in regulation of gene expression, nucleoid organization and DNA protection.</text>
</comment>
<dbReference type="HAMAP" id="MF_00274">
    <property type="entry name" value="DNA_YbaB_EbfC"/>
    <property type="match status" value="1"/>
</dbReference>
<keyword evidence="2" id="KW-0175">Coiled coil</keyword>
<evidence type="ECO:0000256" key="2">
    <source>
        <dbReference type="SAM" id="Coils"/>
    </source>
</evidence>
<dbReference type="PIRSF" id="PIRSF004555">
    <property type="entry name" value="UCP004555"/>
    <property type="match status" value="1"/>
</dbReference>
<comment type="subcellular location">
    <subcellularLocation>
        <location evidence="1">Cytoplasm</location>
        <location evidence="1">Nucleoid</location>
    </subcellularLocation>
</comment>
<name>A0A1I3M7E2_9FLAO</name>
<sequence>MNFKHSFNKFALLILKLLDMFGDLKGMMGKLKETQQKVENTKKRLDTVLIDQSSTDNLLQVTITANRQIKSITISDDLLNDKEQLEDYLILTLNKAIVKATEINDTEIAAVTKEGMPNIPGMDLF</sequence>
<evidence type="ECO:0000256" key="1">
    <source>
        <dbReference type="HAMAP-Rule" id="MF_00274"/>
    </source>
</evidence>
<accession>A0A1I3M7E2</accession>
<dbReference type="Gene3D" id="3.30.1310.10">
    <property type="entry name" value="Nucleoid-associated protein YbaB-like domain"/>
    <property type="match status" value="1"/>
</dbReference>
<dbReference type="SUPFAM" id="SSF82607">
    <property type="entry name" value="YbaB-like"/>
    <property type="match status" value="1"/>
</dbReference>
<organism evidence="3 4">
    <name type="scientific">Olleya namhaensis</name>
    <dbReference type="NCBI Taxonomy" id="1144750"/>
    <lineage>
        <taxon>Bacteria</taxon>
        <taxon>Pseudomonadati</taxon>
        <taxon>Bacteroidota</taxon>
        <taxon>Flavobacteriia</taxon>
        <taxon>Flavobacteriales</taxon>
        <taxon>Flavobacteriaceae</taxon>
    </lineage>
</organism>
<comment type="subunit">
    <text evidence="1">Homodimer.</text>
</comment>
<comment type="similarity">
    <text evidence="1">Belongs to the YbaB/EbfC family.</text>
</comment>
<proteinExistence type="inferred from homology"/>
<protein>
    <recommendedName>
        <fullName evidence="1">Nucleoid-associated protein SAMN05443431_10329</fullName>
    </recommendedName>
</protein>
<dbReference type="Pfam" id="PF02575">
    <property type="entry name" value="YbaB_DNA_bd"/>
    <property type="match status" value="1"/>
</dbReference>
<keyword evidence="4" id="KW-1185">Reference proteome</keyword>
<dbReference type="AlphaFoldDB" id="A0A1I3M7E2"/>
<dbReference type="InterPro" id="IPR004401">
    <property type="entry name" value="YbaB/EbfC"/>
</dbReference>
<dbReference type="NCBIfam" id="TIGR00103">
    <property type="entry name" value="DNA_YbaB_EbfC"/>
    <property type="match status" value="1"/>
</dbReference>
<gene>
    <name evidence="3" type="ORF">SAMN05443431_10329</name>
</gene>
<dbReference type="Proteomes" id="UP000199559">
    <property type="component" value="Unassembled WGS sequence"/>
</dbReference>
<feature type="coiled-coil region" evidence="2">
    <location>
        <begin position="24"/>
        <end position="51"/>
    </location>
</feature>
<keyword evidence="1" id="KW-0238">DNA-binding</keyword>
<dbReference type="InterPro" id="IPR036894">
    <property type="entry name" value="YbaB-like_sf"/>
</dbReference>